<dbReference type="InterPro" id="IPR001849">
    <property type="entry name" value="PH_domain"/>
</dbReference>
<feature type="domain" description="PH" evidence="4">
    <location>
        <begin position="79"/>
        <end position="172"/>
    </location>
</feature>
<keyword evidence="6" id="KW-0418">Kinase</keyword>
<comment type="subcellular location">
    <subcellularLocation>
        <location evidence="3">Endosome membrane</location>
        <topology evidence="3">Peripheral membrane protein</topology>
    </subcellularLocation>
</comment>
<keyword evidence="3" id="KW-0863">Zinc-finger</keyword>
<keyword evidence="2 3" id="KW-0862">Zinc</keyword>
<evidence type="ECO:0000313" key="5">
    <source>
        <dbReference type="Proteomes" id="UP000192220"/>
    </source>
</evidence>
<dbReference type="AlphaFoldDB" id="A0A2I4CZ37"/>
<dbReference type="FunFam" id="2.30.29.30:FF:000060">
    <property type="entry name" value="Diacylglycerol kinase"/>
    <property type="match status" value="1"/>
</dbReference>
<dbReference type="Gene3D" id="2.30.29.30">
    <property type="entry name" value="Pleckstrin-homology domain (PH domain)/Phosphotyrosine-binding domain (PTB)"/>
    <property type="match status" value="1"/>
</dbReference>
<organism evidence="5 6">
    <name type="scientific">Austrofundulus limnaeus</name>
    <name type="common">Annual killifish</name>
    <dbReference type="NCBI Taxonomy" id="52670"/>
    <lineage>
        <taxon>Eukaryota</taxon>
        <taxon>Metazoa</taxon>
        <taxon>Chordata</taxon>
        <taxon>Craniata</taxon>
        <taxon>Vertebrata</taxon>
        <taxon>Euteleostomi</taxon>
        <taxon>Actinopterygii</taxon>
        <taxon>Neopterygii</taxon>
        <taxon>Teleostei</taxon>
        <taxon>Neoteleostei</taxon>
        <taxon>Acanthomorphata</taxon>
        <taxon>Ovalentaria</taxon>
        <taxon>Atherinomorphae</taxon>
        <taxon>Cyprinodontiformes</taxon>
        <taxon>Rivulidae</taxon>
        <taxon>Austrofundulus</taxon>
    </lineage>
</organism>
<dbReference type="OrthoDB" id="196165at2759"/>
<comment type="domain">
    <text evidence="3">PH domain binds phospholipids including phosphatidic acid, phosphatidylinositol 3-phosphate, phosphatidylinositol 3,5-bisphosphate (PIP2) and phosphatidylinositol 3,4,5-trisphosphate (PIP3). May mediate protein binding to PIP2 or PIP3 containing membranes.</text>
</comment>
<comment type="domain">
    <text evidence="3">The BAR domain mediates homodimerization, it can neither bind membrane nor impart curvature, but instead requires the neighboring PH domain to achieve these functions.</text>
</comment>
<protein>
    <recommendedName>
        <fullName evidence="3">Arf-GAP with coiled-coil, ANK repeat and PH domain-containing protein</fullName>
        <shortName evidence="3">Cnt-b</shortName>
    </recommendedName>
    <alternativeName>
        <fullName evidence="3">Centaurin-beta</fullName>
    </alternativeName>
</protein>
<accession>A0A2I4CZ37</accession>
<evidence type="ECO:0000313" key="6">
    <source>
        <dbReference type="RefSeq" id="XP_013885257.1"/>
    </source>
</evidence>
<evidence type="ECO:0000256" key="1">
    <source>
        <dbReference type="ARBA" id="ARBA00022723"/>
    </source>
</evidence>
<dbReference type="InterPro" id="IPR045258">
    <property type="entry name" value="ACAP1/2/3-like"/>
</dbReference>
<dbReference type="InterPro" id="IPR011993">
    <property type="entry name" value="PH-like_dom_sf"/>
</dbReference>
<name>A0A2I4CZ37_AUSLI</name>
<comment type="function">
    <text evidence="3">GTPase-activating protein for the ADP ribosylation factor family.</text>
</comment>
<sequence length="198" mass="22431">MVRKMNGWMDGYQYSHSLTCWEELEPDKPGTVPSAAGVHAHVVGAVAGVDESSDSDAEQEGPQKLIRKVSTSGQLRSKTSIKEGLLLKQTSSFQRWKKRYFKLRGRTLYYAKDAKSLIFDEVDLSDASVAESSTKNVNNSFTVITPFRKLILCAENRKEMEDWISSLKSVQSREHYETAQFNVEHFSGMHNWYACSHA</sequence>
<dbReference type="CDD" id="cd13274">
    <property type="entry name" value="PH_DGK_type2"/>
    <property type="match status" value="1"/>
</dbReference>
<gene>
    <name evidence="6" type="primary">LOC106533478</name>
</gene>
<dbReference type="InParanoid" id="A0A2I4CZ37"/>
<dbReference type="SMART" id="SM00233">
    <property type="entry name" value="PH"/>
    <property type="match status" value="1"/>
</dbReference>
<evidence type="ECO:0000256" key="3">
    <source>
        <dbReference type="RuleBase" id="RU369028"/>
    </source>
</evidence>
<dbReference type="PROSITE" id="PS50003">
    <property type="entry name" value="PH_DOMAIN"/>
    <property type="match status" value="1"/>
</dbReference>
<evidence type="ECO:0000259" key="4">
    <source>
        <dbReference type="PROSITE" id="PS50003"/>
    </source>
</evidence>
<dbReference type="STRING" id="52670.A0A2I4CZ37"/>
<feature type="non-terminal residue" evidence="6">
    <location>
        <position position="198"/>
    </location>
</feature>
<dbReference type="PANTHER" id="PTHR23180">
    <property type="entry name" value="CENTAURIN/ARF"/>
    <property type="match status" value="1"/>
</dbReference>
<keyword evidence="1 3" id="KW-0479">Metal-binding</keyword>
<dbReference type="RefSeq" id="XP_013885257.1">
    <property type="nucleotide sequence ID" value="XM_014029803.1"/>
</dbReference>
<dbReference type="PANTHER" id="PTHR23180:SF160">
    <property type="entry name" value="ADP-RIBOSYLATION FACTOR GTPASE-ACTIVATING PROTEIN EFFECTOR PROTEIN 1"/>
    <property type="match status" value="1"/>
</dbReference>
<evidence type="ECO:0000256" key="2">
    <source>
        <dbReference type="ARBA" id="ARBA00022833"/>
    </source>
</evidence>
<dbReference type="SUPFAM" id="SSF50729">
    <property type="entry name" value="PH domain-like"/>
    <property type="match status" value="1"/>
</dbReference>
<keyword evidence="6" id="KW-0808">Transferase</keyword>
<dbReference type="GeneID" id="106533478"/>
<dbReference type="Pfam" id="PF00169">
    <property type="entry name" value="PH"/>
    <property type="match status" value="1"/>
</dbReference>
<keyword evidence="3" id="KW-0040">ANK repeat</keyword>
<keyword evidence="5" id="KW-1185">Reference proteome</keyword>
<keyword evidence="3" id="KW-0343">GTPase activation</keyword>
<dbReference type="KEGG" id="alim:106533478"/>
<keyword evidence="3" id="KW-0677">Repeat</keyword>
<dbReference type="GO" id="GO:0008270">
    <property type="term" value="F:zinc ion binding"/>
    <property type="evidence" value="ECO:0007669"/>
    <property type="project" value="UniProtKB-KW"/>
</dbReference>
<comment type="activity regulation">
    <text evidence="3">GAP activity stimulated by phosphatidylinositol 4,5-bisphosphate (PIP2) and phosphatidic acid.</text>
</comment>
<reference evidence="6" key="1">
    <citation type="submission" date="2025-08" db="UniProtKB">
        <authorList>
            <consortium name="RefSeq"/>
        </authorList>
    </citation>
    <scope>IDENTIFICATION</scope>
</reference>
<dbReference type="Proteomes" id="UP000192220">
    <property type="component" value="Unplaced"/>
</dbReference>
<proteinExistence type="predicted"/>
<dbReference type="GO" id="GO:0010008">
    <property type="term" value="C:endosome membrane"/>
    <property type="evidence" value="ECO:0007669"/>
    <property type="project" value="UniProtKB-SubCell"/>
</dbReference>
<dbReference type="GO" id="GO:0005096">
    <property type="term" value="F:GTPase activator activity"/>
    <property type="evidence" value="ECO:0007669"/>
    <property type="project" value="UniProtKB-KW"/>
</dbReference>
<keyword evidence="3" id="KW-0967">Endosome</keyword>